<organism evidence="7 8">
    <name type="scientific">Rhodotorula toruloides</name>
    <name type="common">Yeast</name>
    <name type="synonym">Rhodosporidium toruloides</name>
    <dbReference type="NCBI Taxonomy" id="5286"/>
    <lineage>
        <taxon>Eukaryota</taxon>
        <taxon>Fungi</taxon>
        <taxon>Dikarya</taxon>
        <taxon>Basidiomycota</taxon>
        <taxon>Pucciniomycotina</taxon>
        <taxon>Microbotryomycetes</taxon>
        <taxon>Sporidiobolales</taxon>
        <taxon>Sporidiobolaceae</taxon>
        <taxon>Rhodotorula</taxon>
    </lineage>
</organism>
<dbReference type="GO" id="GO:0016020">
    <property type="term" value="C:membrane"/>
    <property type="evidence" value="ECO:0007669"/>
    <property type="project" value="UniProtKB-SubCell"/>
</dbReference>
<keyword evidence="3 6" id="KW-1133">Transmembrane helix</keyword>
<feature type="compositionally biased region" description="Low complexity" evidence="5">
    <location>
        <begin position="382"/>
        <end position="396"/>
    </location>
</feature>
<feature type="region of interest" description="Disordered" evidence="5">
    <location>
        <begin position="569"/>
        <end position="708"/>
    </location>
</feature>
<feature type="transmembrane region" description="Helical" evidence="6">
    <location>
        <begin position="33"/>
        <end position="53"/>
    </location>
</feature>
<dbReference type="InterPro" id="IPR008521">
    <property type="entry name" value="Mg_trans_NIPA"/>
</dbReference>
<evidence type="ECO:0000256" key="5">
    <source>
        <dbReference type="SAM" id="MobiDB-lite"/>
    </source>
</evidence>
<keyword evidence="2 6" id="KW-0812">Transmembrane</keyword>
<feature type="transmembrane region" description="Helical" evidence="6">
    <location>
        <begin position="238"/>
        <end position="257"/>
    </location>
</feature>
<accession>A0A511KC33</accession>
<evidence type="ECO:0000313" key="7">
    <source>
        <dbReference type="EMBL" id="GEM07933.1"/>
    </source>
</evidence>
<protein>
    <submittedName>
        <fullName evidence="7">DUF803 domain membrane protein</fullName>
    </submittedName>
</protein>
<proteinExistence type="predicted"/>
<reference evidence="7 8" key="1">
    <citation type="submission" date="2019-07" db="EMBL/GenBank/DDBJ databases">
        <title>Rhodotorula toruloides NBRC10032 genome sequencing.</title>
        <authorList>
            <person name="Shida Y."/>
            <person name="Takaku H."/>
            <person name="Ogasawara W."/>
            <person name="Mori K."/>
        </authorList>
    </citation>
    <scope>NUCLEOTIDE SEQUENCE [LARGE SCALE GENOMIC DNA]</scope>
    <source>
        <strain evidence="7 8">NBRC10032</strain>
    </source>
</reference>
<sequence length="708" mass="74572">MSTTTASLVASATSAAAAASASAASHSQSGGNKVVGVLLAVGSGLLIGSSFVFKKKGLLAAQRKANMAAGEGVPYLKSWLWWCGMIIMVVGELMNLIAYSFTDAILVTPMGSIAVVTSGALAHFFLGEKLTLFGWLGSTLCILGSIVIAVNGPSERGSTTIQAFQTKFVSVGFLVWGGICIAAALGIIFFVAPRYGKRTMLVYITICSLLGGLSVACTSGLGGAILTSIKGDGSQWKHWYFLLAFCVVTLLSEIVYLNKALALFNTASVTPVYFTIFTSCTLITSIILNKGFGGASVAAIITVVLGFLVIVVGISLLQLSKIDPEEIKDGVLDRRSTILLSVSRAEKDTSSEKAFGVEDPGIDAIRGVAGALGSIHRAISMRSGRGTQSRRTTGSSLANPFADEEMVMRRRGRNGAPGAMGSGPHAVGEDGVLRYELYDQPMQFADEPMPLDAADKISLHSSLKSPSLEAGGRSRSASAIQFAETDEVHRYAPPKRKGKDVVAQHHEQPRLEGSHVHVPHTLSTGDIASPGLPPSRFSSSTVTPDRAEFSAARSGSVFANSAYVDPYNEAEQGHRSASPPLGSATSPRRQGTSDSGSRSLAERLGSVFGSSSPDLKSGEFVQQSHDPPPSASRSRFALSPFRRNTPQDHEQDSSIAKDHRVPYPKAAKGDIEARGEEEALVPGRGRSGSVSSDEEGADLETVDTRDEL</sequence>
<feature type="compositionally biased region" description="Basic and acidic residues" evidence="5">
    <location>
        <begin position="499"/>
        <end position="515"/>
    </location>
</feature>
<dbReference type="PANTHER" id="PTHR12570:SF92">
    <property type="entry name" value="SPICHTHYIN, ISOFORM B"/>
    <property type="match status" value="1"/>
</dbReference>
<name>A0A511KC33_RHOTO</name>
<feature type="transmembrane region" description="Helical" evidence="6">
    <location>
        <begin position="200"/>
        <end position="226"/>
    </location>
</feature>
<dbReference type="EMBL" id="BJWK01000004">
    <property type="protein sequence ID" value="GEM07933.1"/>
    <property type="molecule type" value="Genomic_DNA"/>
</dbReference>
<dbReference type="Proteomes" id="UP000321518">
    <property type="component" value="Unassembled WGS sequence"/>
</dbReference>
<feature type="compositionally biased region" description="Polar residues" evidence="5">
    <location>
        <begin position="608"/>
        <end position="625"/>
    </location>
</feature>
<feature type="compositionally biased region" description="Basic and acidic residues" evidence="5">
    <location>
        <begin position="645"/>
        <end position="677"/>
    </location>
</feature>
<feature type="transmembrane region" description="Helical" evidence="6">
    <location>
        <begin position="79"/>
        <end position="98"/>
    </location>
</feature>
<evidence type="ECO:0000256" key="2">
    <source>
        <dbReference type="ARBA" id="ARBA00022692"/>
    </source>
</evidence>
<dbReference type="Pfam" id="PF05653">
    <property type="entry name" value="Mg_trans_NIPA"/>
    <property type="match status" value="1"/>
</dbReference>
<feature type="region of interest" description="Disordered" evidence="5">
    <location>
        <begin position="381"/>
        <end position="403"/>
    </location>
</feature>
<keyword evidence="4 6" id="KW-0472">Membrane</keyword>
<feature type="transmembrane region" description="Helical" evidence="6">
    <location>
        <begin position="133"/>
        <end position="153"/>
    </location>
</feature>
<dbReference type="SUPFAM" id="SSF103481">
    <property type="entry name" value="Multidrug resistance efflux transporter EmrE"/>
    <property type="match status" value="1"/>
</dbReference>
<dbReference type="AlphaFoldDB" id="A0A511KC33"/>
<evidence type="ECO:0000256" key="1">
    <source>
        <dbReference type="ARBA" id="ARBA00004141"/>
    </source>
</evidence>
<evidence type="ECO:0000256" key="4">
    <source>
        <dbReference type="ARBA" id="ARBA00023136"/>
    </source>
</evidence>
<dbReference type="OrthoDB" id="6428174at2759"/>
<feature type="transmembrane region" description="Helical" evidence="6">
    <location>
        <begin position="173"/>
        <end position="193"/>
    </location>
</feature>
<dbReference type="GO" id="GO:0015095">
    <property type="term" value="F:magnesium ion transmembrane transporter activity"/>
    <property type="evidence" value="ECO:0007669"/>
    <property type="project" value="InterPro"/>
</dbReference>
<evidence type="ECO:0000313" key="8">
    <source>
        <dbReference type="Proteomes" id="UP000321518"/>
    </source>
</evidence>
<dbReference type="PANTHER" id="PTHR12570">
    <property type="match status" value="1"/>
</dbReference>
<evidence type="ECO:0000256" key="3">
    <source>
        <dbReference type="ARBA" id="ARBA00022989"/>
    </source>
</evidence>
<feature type="region of interest" description="Disordered" evidence="5">
    <location>
        <begin position="464"/>
        <end position="544"/>
    </location>
</feature>
<feature type="transmembrane region" description="Helical" evidence="6">
    <location>
        <begin position="104"/>
        <end position="126"/>
    </location>
</feature>
<feature type="compositionally biased region" description="Polar residues" evidence="5">
    <location>
        <begin position="583"/>
        <end position="598"/>
    </location>
</feature>
<evidence type="ECO:0000256" key="6">
    <source>
        <dbReference type="SAM" id="Phobius"/>
    </source>
</evidence>
<comment type="caution">
    <text evidence="7">The sequence shown here is derived from an EMBL/GenBank/DDBJ whole genome shotgun (WGS) entry which is preliminary data.</text>
</comment>
<gene>
    <name evidence="7" type="ORF">Rt10032_c04g1950</name>
</gene>
<feature type="transmembrane region" description="Helical" evidence="6">
    <location>
        <begin position="294"/>
        <end position="317"/>
    </location>
</feature>
<feature type="compositionally biased region" description="Acidic residues" evidence="5">
    <location>
        <begin position="692"/>
        <end position="701"/>
    </location>
</feature>
<dbReference type="InterPro" id="IPR037185">
    <property type="entry name" value="EmrE-like"/>
</dbReference>
<feature type="transmembrane region" description="Helical" evidence="6">
    <location>
        <begin position="269"/>
        <end position="288"/>
    </location>
</feature>
<comment type="subcellular location">
    <subcellularLocation>
        <location evidence="1">Membrane</location>
        <topology evidence="1">Multi-pass membrane protein</topology>
    </subcellularLocation>
</comment>